<dbReference type="RefSeq" id="XP_022477252.1">
    <property type="nucleotide sequence ID" value="XM_022616163.1"/>
</dbReference>
<dbReference type="Proteomes" id="UP000176998">
    <property type="component" value="Unassembled WGS sequence"/>
</dbReference>
<accession>A0A1G4BFH9</accession>
<gene>
    <name evidence="1" type="ORF">CORC01_04516</name>
</gene>
<dbReference type="EMBL" id="MJBS01000030">
    <property type="protein sequence ID" value="OHF00108.1"/>
    <property type="molecule type" value="Genomic_DNA"/>
</dbReference>
<keyword evidence="2" id="KW-1185">Reference proteome</keyword>
<evidence type="ECO:0000313" key="2">
    <source>
        <dbReference type="Proteomes" id="UP000176998"/>
    </source>
</evidence>
<protein>
    <submittedName>
        <fullName evidence="1">Uncharacterized protein</fullName>
    </submittedName>
</protein>
<feature type="non-terminal residue" evidence="1">
    <location>
        <position position="1"/>
    </location>
</feature>
<reference evidence="1 2" key="1">
    <citation type="submission" date="2016-09" db="EMBL/GenBank/DDBJ databases">
        <authorList>
            <person name="Capua I."/>
            <person name="De Benedictis P."/>
            <person name="Joannis T."/>
            <person name="Lombin L.H."/>
            <person name="Cattoli G."/>
        </authorList>
    </citation>
    <scope>NUCLEOTIDE SEQUENCE [LARGE SCALE GENOMIC DNA]</scope>
    <source>
        <strain evidence="1 2">IMI 309357</strain>
    </source>
</reference>
<evidence type="ECO:0000313" key="1">
    <source>
        <dbReference type="EMBL" id="OHF00108.1"/>
    </source>
</evidence>
<dbReference type="AlphaFoldDB" id="A0A1G4BFH9"/>
<sequence>DSSSPPDTLDCPNSGRAHPARWCWQIVLSRDEHDEEASVSLRERRLLSLHVGRRRLVACATAGVRRRGQGILLERGLGGTVVPFYSPSRPPMRRIDLFRPNSRDRRPPQIRRILAWCGRCRGRKGALF</sequence>
<organism evidence="1 2">
    <name type="scientific">Colletotrichum orchidophilum</name>
    <dbReference type="NCBI Taxonomy" id="1209926"/>
    <lineage>
        <taxon>Eukaryota</taxon>
        <taxon>Fungi</taxon>
        <taxon>Dikarya</taxon>
        <taxon>Ascomycota</taxon>
        <taxon>Pezizomycotina</taxon>
        <taxon>Sordariomycetes</taxon>
        <taxon>Hypocreomycetidae</taxon>
        <taxon>Glomerellales</taxon>
        <taxon>Glomerellaceae</taxon>
        <taxon>Colletotrichum</taxon>
    </lineage>
</organism>
<name>A0A1G4BFH9_9PEZI</name>
<dbReference type="GeneID" id="34557673"/>
<comment type="caution">
    <text evidence="1">The sequence shown here is derived from an EMBL/GenBank/DDBJ whole genome shotgun (WGS) entry which is preliminary data.</text>
</comment>
<proteinExistence type="predicted"/>